<evidence type="ECO:0000313" key="2">
    <source>
        <dbReference type="Proteomes" id="UP000191056"/>
    </source>
</evidence>
<protein>
    <submittedName>
        <fullName evidence="1">Uncharacterized protein</fullName>
    </submittedName>
</protein>
<accession>A0A1V4IV64</accession>
<dbReference type="AlphaFoldDB" id="A0A1V4IV64"/>
<dbReference type="EMBL" id="MZGT01000016">
    <property type="protein sequence ID" value="OPJ63710.1"/>
    <property type="molecule type" value="Genomic_DNA"/>
</dbReference>
<name>A0A1V4IV64_9CLOT</name>
<keyword evidence="2" id="KW-1185">Reference proteome</keyword>
<dbReference type="OrthoDB" id="9983323at2"/>
<evidence type="ECO:0000313" key="1">
    <source>
        <dbReference type="EMBL" id="OPJ63710.1"/>
    </source>
</evidence>
<sequence length="82" mass="9673">MGLSKKEKTFNFFQTNPKALYEEDVEIYLNELGIKQSTYDKHRNEYISINIANTVNSPSILVNKNEIKREKFCFDDNKLFGF</sequence>
<gene>
    <name evidence="1" type="ORF">CLCHR_15250</name>
</gene>
<organism evidence="1 2">
    <name type="scientific">Clostridium chromiireducens</name>
    <dbReference type="NCBI Taxonomy" id="225345"/>
    <lineage>
        <taxon>Bacteria</taxon>
        <taxon>Bacillati</taxon>
        <taxon>Bacillota</taxon>
        <taxon>Clostridia</taxon>
        <taxon>Eubacteriales</taxon>
        <taxon>Clostridiaceae</taxon>
        <taxon>Clostridium</taxon>
    </lineage>
</organism>
<dbReference type="Proteomes" id="UP000191056">
    <property type="component" value="Unassembled WGS sequence"/>
</dbReference>
<dbReference type="RefSeq" id="WP_079439094.1">
    <property type="nucleotide sequence ID" value="NZ_MZGT01000016.1"/>
</dbReference>
<comment type="caution">
    <text evidence="1">The sequence shown here is derived from an EMBL/GenBank/DDBJ whole genome shotgun (WGS) entry which is preliminary data.</text>
</comment>
<proteinExistence type="predicted"/>
<reference evidence="1 2" key="1">
    <citation type="submission" date="2017-03" db="EMBL/GenBank/DDBJ databases">
        <title>Genome sequence of Clostridium chromiireducens DSM 23318.</title>
        <authorList>
            <person name="Poehlein A."/>
            <person name="Daniel R."/>
        </authorList>
    </citation>
    <scope>NUCLEOTIDE SEQUENCE [LARGE SCALE GENOMIC DNA]</scope>
    <source>
        <strain evidence="1 2">DSM 23318</strain>
    </source>
</reference>
<dbReference type="STRING" id="225345.CLCHR_15250"/>